<evidence type="ECO:0000313" key="15">
    <source>
        <dbReference type="EMBL" id="TIB75951.1"/>
    </source>
</evidence>
<dbReference type="Pfam" id="PF06470">
    <property type="entry name" value="SMC_hinge"/>
    <property type="match status" value="1"/>
</dbReference>
<dbReference type="GO" id="GO:0000796">
    <property type="term" value="C:condensin complex"/>
    <property type="evidence" value="ECO:0007669"/>
    <property type="project" value="TreeGrafter"/>
</dbReference>
<keyword evidence="4" id="KW-0547">Nucleotide-binding</keyword>
<dbReference type="InterPro" id="IPR003395">
    <property type="entry name" value="RecF/RecN/SMC_N"/>
</dbReference>
<dbReference type="Pfam" id="PF02463">
    <property type="entry name" value="SMC_N"/>
    <property type="match status" value="1"/>
</dbReference>
<evidence type="ECO:0000256" key="2">
    <source>
        <dbReference type="ARBA" id="ARBA00006005"/>
    </source>
</evidence>
<feature type="compositionally biased region" description="Basic and acidic residues" evidence="13">
    <location>
        <begin position="501"/>
        <end position="513"/>
    </location>
</feature>
<evidence type="ECO:0000256" key="4">
    <source>
        <dbReference type="ARBA" id="ARBA00022741"/>
    </source>
</evidence>
<feature type="coiled-coil region" evidence="12">
    <location>
        <begin position="860"/>
        <end position="971"/>
    </location>
</feature>
<dbReference type="GO" id="GO:0005634">
    <property type="term" value="C:nucleus"/>
    <property type="evidence" value="ECO:0007669"/>
    <property type="project" value="UniProtKB-SubCell"/>
</dbReference>
<dbReference type="FunFam" id="3.40.50.300:FF:000585">
    <property type="entry name" value="Structural maintenance of chromosomes 4"/>
    <property type="match status" value="1"/>
</dbReference>
<keyword evidence="9 11" id="KW-0539">Nucleus</keyword>
<comment type="caution">
    <text evidence="15">The sequence shown here is derived from an EMBL/GenBank/DDBJ whole genome shotgun (WGS) entry which is preliminary data.</text>
</comment>
<dbReference type="Gene3D" id="1.10.287.1490">
    <property type="match status" value="1"/>
</dbReference>
<dbReference type="Gene3D" id="3.40.50.300">
    <property type="entry name" value="P-loop containing nucleotide triphosphate hydrolases"/>
    <property type="match status" value="2"/>
</dbReference>
<dbReference type="Proteomes" id="UP000307169">
    <property type="component" value="Unassembled WGS sequence"/>
</dbReference>
<feature type="coiled-coil region" evidence="12">
    <location>
        <begin position="716"/>
        <end position="764"/>
    </location>
</feature>
<dbReference type="FunFam" id="3.40.50.300:FF:000481">
    <property type="entry name" value="Structural maintenance of chromosomes 4"/>
    <property type="match status" value="1"/>
</dbReference>
<dbReference type="InterPro" id="IPR010935">
    <property type="entry name" value="SMC_hinge"/>
</dbReference>
<keyword evidence="3" id="KW-0132">Cell division</keyword>
<gene>
    <name evidence="16" type="ORF">E3Q17_03773</name>
    <name evidence="15" type="ORF">E3Q22_03772</name>
</gene>
<evidence type="ECO:0000256" key="11">
    <source>
        <dbReference type="PIRNR" id="PIRNR005719"/>
    </source>
</evidence>
<dbReference type="AlphaFoldDB" id="A0A4T0M056"/>
<proteinExistence type="inferred from homology"/>
<evidence type="ECO:0000256" key="1">
    <source>
        <dbReference type="ARBA" id="ARBA00004123"/>
    </source>
</evidence>
<dbReference type="PIRSF" id="PIRSF005719">
    <property type="entry name" value="SMC"/>
    <property type="match status" value="1"/>
</dbReference>
<evidence type="ECO:0000256" key="3">
    <source>
        <dbReference type="ARBA" id="ARBA00022618"/>
    </source>
</evidence>
<dbReference type="GO" id="GO:0016887">
    <property type="term" value="F:ATP hydrolysis activity"/>
    <property type="evidence" value="ECO:0007669"/>
    <property type="project" value="InterPro"/>
</dbReference>
<feature type="coiled-coil region" evidence="12">
    <location>
        <begin position="796"/>
        <end position="830"/>
    </location>
</feature>
<dbReference type="SUPFAM" id="SSF75553">
    <property type="entry name" value="Smc hinge domain"/>
    <property type="match status" value="1"/>
</dbReference>
<keyword evidence="7 12" id="KW-0175">Coiled coil</keyword>
<dbReference type="InterPro" id="IPR036277">
    <property type="entry name" value="SMC_hinge_sf"/>
</dbReference>
<feature type="coiled-coil region" evidence="12">
    <location>
        <begin position="303"/>
        <end position="400"/>
    </location>
</feature>
<dbReference type="SMART" id="SM00968">
    <property type="entry name" value="SMC_hinge"/>
    <property type="match status" value="1"/>
</dbReference>
<evidence type="ECO:0000256" key="12">
    <source>
        <dbReference type="SAM" id="Coils"/>
    </source>
</evidence>
<feature type="region of interest" description="Disordered" evidence="13">
    <location>
        <begin position="475"/>
        <end position="532"/>
    </location>
</feature>
<dbReference type="Proteomes" id="UP000310685">
    <property type="component" value="Unassembled WGS sequence"/>
</dbReference>
<dbReference type="InterPro" id="IPR027417">
    <property type="entry name" value="P-loop_NTPase"/>
</dbReference>
<dbReference type="EMBL" id="SPRC01000054">
    <property type="protein sequence ID" value="TIB75951.1"/>
    <property type="molecule type" value="Genomic_DNA"/>
</dbReference>
<evidence type="ECO:0000256" key="7">
    <source>
        <dbReference type="ARBA" id="ARBA00023054"/>
    </source>
</evidence>
<dbReference type="Gene3D" id="3.30.70.1620">
    <property type="match status" value="1"/>
</dbReference>
<dbReference type="PANTHER" id="PTHR18937">
    <property type="entry name" value="STRUCTURAL MAINTENANCE OF CHROMOSOMES SMC FAMILY MEMBER"/>
    <property type="match status" value="1"/>
</dbReference>
<keyword evidence="10" id="KW-0131">Cell cycle</keyword>
<dbReference type="EMBL" id="SPRH01000060">
    <property type="protein sequence ID" value="TIB96599.1"/>
    <property type="molecule type" value="Genomic_DNA"/>
</dbReference>
<evidence type="ECO:0000256" key="8">
    <source>
        <dbReference type="ARBA" id="ARBA00023067"/>
    </source>
</evidence>
<dbReference type="InterPro" id="IPR024704">
    <property type="entry name" value="SMC"/>
</dbReference>
<keyword evidence="5" id="KW-0498">Mitosis</keyword>
<evidence type="ECO:0000256" key="6">
    <source>
        <dbReference type="ARBA" id="ARBA00022840"/>
    </source>
</evidence>
<feature type="domain" description="SMC hinge" evidence="14">
    <location>
        <begin position="554"/>
        <end position="667"/>
    </location>
</feature>
<reference evidence="17 18" key="1">
    <citation type="submission" date="2019-03" db="EMBL/GenBank/DDBJ databases">
        <title>Sequencing 25 genomes of Wallemia mellicola.</title>
        <authorList>
            <person name="Gostincar C."/>
        </authorList>
    </citation>
    <scope>NUCLEOTIDE SEQUENCE [LARGE SCALE GENOMIC DNA]</scope>
    <source>
        <strain evidence="16 17">EXF-1262</strain>
        <strain evidence="15 18">EXF-6152</strain>
    </source>
</reference>
<keyword evidence="8" id="KW-0226">DNA condensation</keyword>
<evidence type="ECO:0000256" key="5">
    <source>
        <dbReference type="ARBA" id="ARBA00022776"/>
    </source>
</evidence>
<dbReference type="GO" id="GO:0051301">
    <property type="term" value="P:cell division"/>
    <property type="evidence" value="ECO:0007669"/>
    <property type="project" value="UniProtKB-KW"/>
</dbReference>
<comment type="subcellular location">
    <subcellularLocation>
        <location evidence="1 11">Nucleus</location>
    </subcellularLocation>
</comment>
<dbReference type="Gene3D" id="1.20.1060.20">
    <property type="match status" value="1"/>
</dbReference>
<evidence type="ECO:0000313" key="16">
    <source>
        <dbReference type="EMBL" id="TIB96599.1"/>
    </source>
</evidence>
<dbReference type="GO" id="GO:0007076">
    <property type="term" value="P:mitotic chromosome condensation"/>
    <property type="evidence" value="ECO:0007669"/>
    <property type="project" value="UniProtKB-ARBA"/>
</dbReference>
<keyword evidence="6" id="KW-0067">ATP-binding</keyword>
<name>A0A4T0M056_9BASI</name>
<dbReference type="GO" id="GO:0005524">
    <property type="term" value="F:ATP binding"/>
    <property type="evidence" value="ECO:0007669"/>
    <property type="project" value="UniProtKB-KW"/>
</dbReference>
<sequence>MTDVLAESNIPKDEQQTERSRLVINKLCLINFKSFAGTQVIGPFHKSFSSIVGPNGSGKSNTIDALLFVFGYRASKMRQSKLSELIHNSAEHPNFDHCAVEVHFRDIIDTPHSEEFQIVEGSDLVVTRMAMRNNQSKYLINGQSSNYAEVTNLLRGRGIDLDHNRFLILQGEVESIAQMKSKAPSPHEDGLLEYLEDIIGTVKYKAPIEESLVDMDKLSDERSERLGRLRIVEKEKDRLEGHKDEAEAYLKDCNNVARKKNILYQRYLLDLSENIEVCHQHIAELGQQLTDEEGKVSGRKDALSAFEAEYKRIEKEAKGMENEMKRVSKSHEDKNKENVKLDVKIKDLNSKIKKLKKTLTDDTHAFKTAQYNVTELTEEMEKARKEAEEHEAGLGTEEEKLESIIDSLKGKTQVFTDQIEHKQKELQPWQAKLSDLQTKIDVAASERDLLASKAESAQNAALEADDQLAAIKDEVERKQSAATDIQDERQRVASEMDELDDQIKSLRNDEGTARRALSQARQKADEAKSSLTANRSQDAVLASLTRLRETGRVSGFHGRLGNLGAIDDKFDIAITTACGALNNFVVDTVQGAQTCIAHLRENNVGRATFIVLEQLAGKNPTKVATPENAPRLIDLVKPKKKEYIPAFYKALGNTLVAKDLSQGNRIAYGKQRWRVVTLQGNVIESSGAMSGGGQRVLKGGMSSSLNASDSVTIETVNKLEGEREKADEHLKEILEKISNLENTYRELRKLAPDLEIQAEKAELDQATFANRISEAEKHAKKAKEASKPDASDAKRTKTLENEITKLEKEVTKLTSTTSSIEREIEQLQEKILEVGGVKLRAQKSKVDSVKMMMGLCNERMTKAEVALSKSEKDINRYEKTNKDNEKKLEKLERELEQINEKNSEQLSKANGVKGEVDKMRDALEAKQDELQTIKAQLDDEALAMQSFNALEADLRNQLEETQNMLTDSESKLGIYNERLSKLSLQDVEEEEQDNEDGEKMEQDAPALEKYTPEDLQEIQLDILKKEISRAEDKVEKSTVNLDVLAEYKSRKQEFKSRAADVQEVTRRRDEAKATYDELRKKRLEEFIHGFSIISSKLKEMYQMITLGGNAELELVDSLDPFSEGIIFSVMPPKKSWKNISNLSGGEKTLSSLALVFALHAYKPTPLYFMDEIDAALDFRNVSIVANYIKDRTKDAQFIIISLRNDMFELSNRLVGIYKTLNATKSLTIANSNL</sequence>
<evidence type="ECO:0000313" key="17">
    <source>
        <dbReference type="Proteomes" id="UP000307169"/>
    </source>
</evidence>
<comment type="similarity">
    <text evidence="2">Belongs to the SMC family. SMC4 subfamily.</text>
</comment>
<evidence type="ECO:0000256" key="10">
    <source>
        <dbReference type="ARBA" id="ARBA00023306"/>
    </source>
</evidence>
<evidence type="ECO:0000256" key="9">
    <source>
        <dbReference type="ARBA" id="ARBA00023242"/>
    </source>
</evidence>
<feature type="region of interest" description="Disordered" evidence="13">
    <location>
        <begin position="775"/>
        <end position="796"/>
    </location>
</feature>
<accession>A0A4T0M056</accession>
<evidence type="ECO:0000256" key="13">
    <source>
        <dbReference type="SAM" id="MobiDB-lite"/>
    </source>
</evidence>
<organism evidence="15 18">
    <name type="scientific">Wallemia mellicola</name>
    <dbReference type="NCBI Taxonomy" id="1708541"/>
    <lineage>
        <taxon>Eukaryota</taxon>
        <taxon>Fungi</taxon>
        <taxon>Dikarya</taxon>
        <taxon>Basidiomycota</taxon>
        <taxon>Wallemiomycotina</taxon>
        <taxon>Wallemiomycetes</taxon>
        <taxon>Wallemiales</taxon>
        <taxon>Wallemiaceae</taxon>
        <taxon>Wallemia</taxon>
    </lineage>
</organism>
<dbReference type="SUPFAM" id="SSF52540">
    <property type="entry name" value="P-loop containing nucleoside triphosphate hydrolases"/>
    <property type="match status" value="1"/>
</dbReference>
<evidence type="ECO:0000313" key="18">
    <source>
        <dbReference type="Proteomes" id="UP000310685"/>
    </source>
</evidence>
<protein>
    <recommendedName>
        <fullName evidence="11">Structural maintenance of chromosomes protein</fullName>
    </recommendedName>
</protein>
<dbReference type="PANTHER" id="PTHR18937:SF172">
    <property type="entry name" value="STRUCTURAL MAINTENANCE OF CHROMOSOMES PROTEIN"/>
    <property type="match status" value="1"/>
</dbReference>
<feature type="coiled-coil region" evidence="12">
    <location>
        <begin position="1013"/>
        <end position="1081"/>
    </location>
</feature>
<evidence type="ECO:0000259" key="14">
    <source>
        <dbReference type="SMART" id="SM00968"/>
    </source>
</evidence>